<accession>A0A2W2EBT3</accession>
<evidence type="ECO:0000313" key="2">
    <source>
        <dbReference type="Proteomes" id="UP000249304"/>
    </source>
</evidence>
<evidence type="ECO:0000313" key="1">
    <source>
        <dbReference type="EMBL" id="PZG19931.1"/>
    </source>
</evidence>
<keyword evidence="2" id="KW-1185">Reference proteome</keyword>
<organism evidence="1 2">
    <name type="scientific">Nonomuraea aridisoli</name>
    <dbReference type="NCBI Taxonomy" id="2070368"/>
    <lineage>
        <taxon>Bacteria</taxon>
        <taxon>Bacillati</taxon>
        <taxon>Actinomycetota</taxon>
        <taxon>Actinomycetes</taxon>
        <taxon>Streptosporangiales</taxon>
        <taxon>Streptosporangiaceae</taxon>
        <taxon>Nonomuraea</taxon>
    </lineage>
</organism>
<dbReference type="AlphaFoldDB" id="A0A2W2EBT3"/>
<sequence>MLLAARLQLGVQVVLASLNGRTLTLVDERDRAGQFYTDLLYVQRALELAASRSGPDGSEPPSMTELQQHLDHDLNRKLADRAEIREELAHRRQAGELKPSRWSLTRHEHNGFFQAHLDNGDGLLGPVMDGWAPVPEAVPGLLRSWNTPSSRPLDLQRQCQNPWPPDHLLPYGGRIPGHRGHDDDHTCAPGEGLGELLWQEHQEAHRARFAAVMRQVQDAWPAGAGVADIMQERTLALNTAQPPAPSIDQLLSGTHHHDGKLGQVDLIGLGSTITFGWIDPAAVARVGSGPWNDFASHRPGTVPAMLAALLGDSLDEALRIWNLDGDHVRVVRIPGPAGPLYTLGANGAHRLTAARLARMPLVWARITQRALPLQLYAYEAELHRSHSEQGDVVGCWRGLLARGLVTGRLEENPTLPAMSILHLDDVAAAWLLASPKIAIAWAAAYDHTYPGALDELGVPASAWSDERSWESWLCAPPP</sequence>
<protein>
    <submittedName>
        <fullName evidence="1">Uncharacterized protein</fullName>
    </submittedName>
</protein>
<dbReference type="Proteomes" id="UP000249304">
    <property type="component" value="Unassembled WGS sequence"/>
</dbReference>
<dbReference type="EMBL" id="POUD01000032">
    <property type="protein sequence ID" value="PZG19931.1"/>
    <property type="molecule type" value="Genomic_DNA"/>
</dbReference>
<reference evidence="1 2" key="1">
    <citation type="submission" date="2018-01" db="EMBL/GenBank/DDBJ databases">
        <title>Draft genome sequence of Nonomuraea sp. KC333.</title>
        <authorList>
            <person name="Sahin N."/>
            <person name="Saygin H."/>
            <person name="Ay H."/>
        </authorList>
    </citation>
    <scope>NUCLEOTIDE SEQUENCE [LARGE SCALE GENOMIC DNA]</scope>
    <source>
        <strain evidence="1 2">KC333</strain>
    </source>
</reference>
<comment type="caution">
    <text evidence="1">The sequence shown here is derived from an EMBL/GenBank/DDBJ whole genome shotgun (WGS) entry which is preliminary data.</text>
</comment>
<proteinExistence type="predicted"/>
<gene>
    <name evidence="1" type="ORF">C1J01_10855</name>
</gene>
<name>A0A2W2EBT3_9ACTN</name>